<keyword evidence="4 10" id="KW-0808">Transferase</keyword>
<dbReference type="PANTHER" id="PTHR39321:SF3">
    <property type="entry name" value="PHOSPHOPANTETHEINE ADENYLYLTRANSFERASE"/>
    <property type="match status" value="1"/>
</dbReference>
<comment type="catalytic activity">
    <reaction evidence="9 10">
        <text>nicotinate beta-D-ribonucleotide + ATP + H(+) = deamido-NAD(+) + diphosphate</text>
        <dbReference type="Rhea" id="RHEA:22860"/>
        <dbReference type="ChEBI" id="CHEBI:15378"/>
        <dbReference type="ChEBI" id="CHEBI:30616"/>
        <dbReference type="ChEBI" id="CHEBI:33019"/>
        <dbReference type="ChEBI" id="CHEBI:57502"/>
        <dbReference type="ChEBI" id="CHEBI:58437"/>
        <dbReference type="EC" id="2.7.7.18"/>
    </reaction>
</comment>
<dbReference type="InterPro" id="IPR014729">
    <property type="entry name" value="Rossmann-like_a/b/a_fold"/>
</dbReference>
<evidence type="ECO:0000256" key="6">
    <source>
        <dbReference type="ARBA" id="ARBA00022741"/>
    </source>
</evidence>
<dbReference type="UniPathway" id="UPA00253">
    <property type="reaction ID" value="UER00332"/>
</dbReference>
<protein>
    <recommendedName>
        <fullName evidence="10">Probable nicotinate-nucleotide adenylyltransferase</fullName>
        <ecNumber evidence="10">2.7.7.18</ecNumber>
    </recommendedName>
    <alternativeName>
        <fullName evidence="10">Deamido-NAD(+) diphosphorylase</fullName>
    </alternativeName>
    <alternativeName>
        <fullName evidence="10">Deamido-NAD(+) pyrophosphorylase</fullName>
    </alternativeName>
    <alternativeName>
        <fullName evidence="10">Nicotinate mononucleotide adenylyltransferase</fullName>
        <shortName evidence="10">NaMN adenylyltransferase</shortName>
    </alternativeName>
</protein>
<evidence type="ECO:0000313" key="13">
    <source>
        <dbReference type="EMBL" id="SUU92268.1"/>
    </source>
</evidence>
<evidence type="ECO:0000256" key="7">
    <source>
        <dbReference type="ARBA" id="ARBA00022840"/>
    </source>
</evidence>
<comment type="pathway">
    <text evidence="2 10">Cofactor biosynthesis; NAD(+) biosynthesis; deamido-NAD(+) from nicotinate D-ribonucleotide: step 1/1.</text>
</comment>
<evidence type="ECO:0000256" key="1">
    <source>
        <dbReference type="ARBA" id="ARBA00002324"/>
    </source>
</evidence>
<dbReference type="GO" id="GO:0009435">
    <property type="term" value="P:NAD+ biosynthetic process"/>
    <property type="evidence" value="ECO:0007669"/>
    <property type="project" value="UniProtKB-UniRule"/>
</dbReference>
<dbReference type="InterPro" id="IPR005248">
    <property type="entry name" value="NadD/NMNAT"/>
</dbReference>
<sequence>MKIGLYGGTFDPIHIGHLIVLENTLNFMGLDKIIVLPSSNPPHKQNKKKTDTSIRVEMVKAAIEDNPKLELSTFEANDDSVIYTHQTLDYFKNKYPEHEFYYIMGEDSFMTIDSWRNYEKILNDHLIVFARTSIEKDSDLVKKFEQIKKDNEKIYLIDNLNINISSTLIRDLVKENKSIKYLVPDPVYKLIKEYELYV</sequence>
<dbReference type="GO" id="GO:0005524">
    <property type="term" value="F:ATP binding"/>
    <property type="evidence" value="ECO:0007669"/>
    <property type="project" value="UniProtKB-KW"/>
</dbReference>
<evidence type="ECO:0000256" key="9">
    <source>
        <dbReference type="ARBA" id="ARBA00048721"/>
    </source>
</evidence>
<evidence type="ECO:0000313" key="12">
    <source>
        <dbReference type="EMBL" id="PKZ16945.1"/>
    </source>
</evidence>
<dbReference type="EMBL" id="UFTA01000002">
    <property type="protein sequence ID" value="SUU92268.1"/>
    <property type="molecule type" value="Genomic_DNA"/>
</dbReference>
<name>A0A2I1M9Y2_9FIRM</name>
<keyword evidence="7 10" id="KW-0067">ATP-binding</keyword>
<dbReference type="EMBL" id="PKGS01000002">
    <property type="protein sequence ID" value="PKZ16945.1"/>
    <property type="molecule type" value="Genomic_DNA"/>
</dbReference>
<dbReference type="GO" id="GO:0004515">
    <property type="term" value="F:nicotinate-nucleotide adenylyltransferase activity"/>
    <property type="evidence" value="ECO:0007669"/>
    <property type="project" value="UniProtKB-UniRule"/>
</dbReference>
<evidence type="ECO:0000256" key="4">
    <source>
        <dbReference type="ARBA" id="ARBA00022679"/>
    </source>
</evidence>
<evidence type="ECO:0000256" key="2">
    <source>
        <dbReference type="ARBA" id="ARBA00005019"/>
    </source>
</evidence>
<evidence type="ECO:0000256" key="10">
    <source>
        <dbReference type="HAMAP-Rule" id="MF_00244"/>
    </source>
</evidence>
<dbReference type="NCBIfam" id="TIGR00125">
    <property type="entry name" value="cyt_tran_rel"/>
    <property type="match status" value="1"/>
</dbReference>
<dbReference type="InterPro" id="IPR004821">
    <property type="entry name" value="Cyt_trans-like"/>
</dbReference>
<dbReference type="CDD" id="cd02165">
    <property type="entry name" value="NMNAT"/>
    <property type="match status" value="1"/>
</dbReference>
<dbReference type="Proteomes" id="UP000255124">
    <property type="component" value="Unassembled WGS sequence"/>
</dbReference>
<keyword evidence="6 10" id="KW-0547">Nucleotide-binding</keyword>
<evidence type="ECO:0000313" key="14">
    <source>
        <dbReference type="Proteomes" id="UP000234335"/>
    </source>
</evidence>
<dbReference type="Proteomes" id="UP000234335">
    <property type="component" value="Unassembled WGS sequence"/>
</dbReference>
<keyword evidence="8 10" id="KW-0520">NAD</keyword>
<keyword evidence="5 10" id="KW-0548">Nucleotidyltransferase</keyword>
<gene>
    <name evidence="10 12" type="primary">nadD</name>
    <name evidence="12" type="ORF">CYJ34_03930</name>
    <name evidence="13" type="ORF">NCTC9810_00594</name>
</gene>
<dbReference type="OrthoDB" id="5295945at2"/>
<dbReference type="HAMAP" id="MF_00244">
    <property type="entry name" value="NaMN_adenylyltr"/>
    <property type="match status" value="1"/>
</dbReference>
<reference evidence="13 15" key="2">
    <citation type="submission" date="2018-06" db="EMBL/GenBank/DDBJ databases">
        <authorList>
            <consortium name="Pathogen Informatics"/>
            <person name="Doyle S."/>
        </authorList>
    </citation>
    <scope>NUCLEOTIDE SEQUENCE [LARGE SCALE GENOMIC DNA]</scope>
    <source>
        <strain evidence="13 15">NCTC9810</strain>
    </source>
</reference>
<dbReference type="Gene3D" id="3.40.50.620">
    <property type="entry name" value="HUPs"/>
    <property type="match status" value="1"/>
</dbReference>
<dbReference type="EC" id="2.7.7.18" evidence="10"/>
<evidence type="ECO:0000256" key="5">
    <source>
        <dbReference type="ARBA" id="ARBA00022695"/>
    </source>
</evidence>
<evidence type="ECO:0000313" key="15">
    <source>
        <dbReference type="Proteomes" id="UP000255124"/>
    </source>
</evidence>
<comment type="function">
    <text evidence="1 10">Catalyzes the reversible adenylation of nicotinate mononucleotide (NaMN) to nicotinic acid adenine dinucleotide (NaAD).</text>
</comment>
<organism evidence="12 14">
    <name type="scientific">Anaerococcus octavius</name>
    <dbReference type="NCBI Taxonomy" id="54007"/>
    <lineage>
        <taxon>Bacteria</taxon>
        <taxon>Bacillati</taxon>
        <taxon>Bacillota</taxon>
        <taxon>Tissierellia</taxon>
        <taxon>Tissierellales</taxon>
        <taxon>Peptoniphilaceae</taxon>
        <taxon>Anaerococcus</taxon>
    </lineage>
</organism>
<dbReference type="Pfam" id="PF01467">
    <property type="entry name" value="CTP_transf_like"/>
    <property type="match status" value="1"/>
</dbReference>
<accession>A0A2I1M9Y2</accession>
<evidence type="ECO:0000259" key="11">
    <source>
        <dbReference type="Pfam" id="PF01467"/>
    </source>
</evidence>
<dbReference type="NCBIfam" id="TIGR00482">
    <property type="entry name" value="nicotinate (nicotinamide) nucleotide adenylyltransferase"/>
    <property type="match status" value="1"/>
</dbReference>
<comment type="similarity">
    <text evidence="10">Belongs to the NadD family.</text>
</comment>
<feature type="domain" description="Cytidyltransferase-like" evidence="11">
    <location>
        <begin position="5"/>
        <end position="171"/>
    </location>
</feature>
<keyword evidence="3 10" id="KW-0662">Pyridine nucleotide biosynthesis</keyword>
<keyword evidence="14" id="KW-1185">Reference proteome</keyword>
<evidence type="ECO:0000256" key="8">
    <source>
        <dbReference type="ARBA" id="ARBA00023027"/>
    </source>
</evidence>
<dbReference type="AlphaFoldDB" id="A0A2I1M9Y2"/>
<dbReference type="NCBIfam" id="NF000840">
    <property type="entry name" value="PRK00071.1-3"/>
    <property type="match status" value="1"/>
</dbReference>
<proteinExistence type="inferred from homology"/>
<dbReference type="SUPFAM" id="SSF52374">
    <property type="entry name" value="Nucleotidylyl transferase"/>
    <property type="match status" value="1"/>
</dbReference>
<dbReference type="PANTHER" id="PTHR39321">
    <property type="entry name" value="NICOTINATE-NUCLEOTIDE ADENYLYLTRANSFERASE-RELATED"/>
    <property type="match status" value="1"/>
</dbReference>
<dbReference type="RefSeq" id="WP_101540044.1">
    <property type="nucleotide sequence ID" value="NZ_CALTZC010000010.1"/>
</dbReference>
<reference evidence="12 14" key="1">
    <citation type="submission" date="2017-12" db="EMBL/GenBank/DDBJ databases">
        <title>Phylogenetic diversity of female urinary microbiome.</title>
        <authorList>
            <person name="Thomas-White K."/>
            <person name="Wolfe A.J."/>
        </authorList>
    </citation>
    <scope>NUCLEOTIDE SEQUENCE [LARGE SCALE GENOMIC DNA]</scope>
    <source>
        <strain evidence="12 14">UMB0119</strain>
    </source>
</reference>
<evidence type="ECO:0000256" key="3">
    <source>
        <dbReference type="ARBA" id="ARBA00022642"/>
    </source>
</evidence>